<organism evidence="2 3">
    <name type="scientific">Caerostris darwini</name>
    <dbReference type="NCBI Taxonomy" id="1538125"/>
    <lineage>
        <taxon>Eukaryota</taxon>
        <taxon>Metazoa</taxon>
        <taxon>Ecdysozoa</taxon>
        <taxon>Arthropoda</taxon>
        <taxon>Chelicerata</taxon>
        <taxon>Arachnida</taxon>
        <taxon>Araneae</taxon>
        <taxon>Araneomorphae</taxon>
        <taxon>Entelegynae</taxon>
        <taxon>Araneoidea</taxon>
        <taxon>Araneidae</taxon>
        <taxon>Caerostris</taxon>
    </lineage>
</organism>
<feature type="region of interest" description="Disordered" evidence="1">
    <location>
        <begin position="1"/>
        <end position="33"/>
    </location>
</feature>
<gene>
    <name evidence="2" type="ORF">CDAR_381811</name>
</gene>
<feature type="compositionally biased region" description="Polar residues" evidence="1">
    <location>
        <begin position="7"/>
        <end position="18"/>
    </location>
</feature>
<protein>
    <submittedName>
        <fullName evidence="2">Uncharacterized protein</fullName>
    </submittedName>
</protein>
<evidence type="ECO:0000313" key="2">
    <source>
        <dbReference type="EMBL" id="GIY65251.1"/>
    </source>
</evidence>
<sequence length="123" mass="14162">MRKSEKTTIGNTSDTKSQFPLDKTKDPPIKTKLDTQLPKLKTTRYFFFSLVLNRQPRTTSILISRNPTPAAKSSPTPIKNVTSKTTPEETGLDVLQIKIHSRFRYLQTEKTARTPARDRWDRD</sequence>
<comment type="caution">
    <text evidence="2">The sequence shown here is derived from an EMBL/GenBank/DDBJ whole genome shotgun (WGS) entry which is preliminary data.</text>
</comment>
<dbReference type="AlphaFoldDB" id="A0AAV4V5L9"/>
<accession>A0AAV4V5L9</accession>
<feature type="region of interest" description="Disordered" evidence="1">
    <location>
        <begin position="61"/>
        <end position="89"/>
    </location>
</feature>
<feature type="compositionally biased region" description="Basic and acidic residues" evidence="1">
    <location>
        <begin position="22"/>
        <end position="33"/>
    </location>
</feature>
<keyword evidence="3" id="KW-1185">Reference proteome</keyword>
<feature type="compositionally biased region" description="Polar residues" evidence="1">
    <location>
        <begin position="61"/>
        <end position="85"/>
    </location>
</feature>
<proteinExistence type="predicted"/>
<evidence type="ECO:0000256" key="1">
    <source>
        <dbReference type="SAM" id="MobiDB-lite"/>
    </source>
</evidence>
<dbReference type="Proteomes" id="UP001054837">
    <property type="component" value="Unassembled WGS sequence"/>
</dbReference>
<reference evidence="2 3" key="1">
    <citation type="submission" date="2021-06" db="EMBL/GenBank/DDBJ databases">
        <title>Caerostris darwini draft genome.</title>
        <authorList>
            <person name="Kono N."/>
            <person name="Arakawa K."/>
        </authorList>
    </citation>
    <scope>NUCLEOTIDE SEQUENCE [LARGE SCALE GENOMIC DNA]</scope>
</reference>
<evidence type="ECO:0000313" key="3">
    <source>
        <dbReference type="Proteomes" id="UP001054837"/>
    </source>
</evidence>
<name>A0AAV4V5L9_9ARAC</name>
<dbReference type="EMBL" id="BPLQ01012408">
    <property type="protein sequence ID" value="GIY65251.1"/>
    <property type="molecule type" value="Genomic_DNA"/>
</dbReference>